<feature type="chain" id="PRO_5047401717" description="DUF2207 domain-containing protein" evidence="3">
    <location>
        <begin position="34"/>
        <end position="584"/>
    </location>
</feature>
<sequence length="584" mass="66380">MVKIKQHSQLMRWTLAMLVSLLVLFAGNQLVSADQTVNKMDISLGLKPNGTANITEKWNVTADEGSEIYKTLQLKGPQQLSNYSVALDGKPMKRSSYWNPHASKRTKNWHYGQNGHELNWGITKYGTHTYTIKYSIANFVEQTKTKQMIAWTFLEKDVEISPRDMTIKIHDPQHKFSAKNGYGIWGFGFNGATQFNQGQVKVANHKSLTEDNYVKILMEIPRGTYQTNYQTSRSFDSIVKEAFKGSDFNYQDYKSGQNIKNDRLHRILWVSLSLLGVIGVLIIAWFTRGIKNYHRYYPSMKKLQKQNQGKYYRSVTAHNVFELYYLFTLIPGNGGRPVQNNNFLTAALLQLVKDGHLRQESVKGKHQPQTQFVLLNEPTQDAPLPLRSLYSVLKKVENEQIVTQKALSKYLSDSENWQELMADFSDYSHDYCLANGLIESSSDALKTSDKKKKKGIRWARMFLNDDYQLTDQGRQIRTQLAQLKNYLEEFSLLNERNIQEVTLWDEYMLLAAAFGILDKVEKQLQQVYPNYANESIYYTATMHPFTQTVSFTHSVSYSSAGGGGATSSSGGGSVGGSSGGGGFR</sequence>
<evidence type="ECO:0000256" key="2">
    <source>
        <dbReference type="SAM" id="Phobius"/>
    </source>
</evidence>
<feature type="signal peptide" evidence="3">
    <location>
        <begin position="1"/>
        <end position="33"/>
    </location>
</feature>
<evidence type="ECO:0000259" key="5">
    <source>
        <dbReference type="Pfam" id="PF20990"/>
    </source>
</evidence>
<keyword evidence="7" id="KW-1185">Reference proteome</keyword>
<evidence type="ECO:0008006" key="8">
    <source>
        <dbReference type="Google" id="ProtNLM"/>
    </source>
</evidence>
<dbReference type="Pfam" id="PF09972">
    <property type="entry name" value="DUF2207"/>
    <property type="match status" value="1"/>
</dbReference>
<dbReference type="InterPro" id="IPR048389">
    <property type="entry name" value="YciQ-like_C"/>
</dbReference>
<name>A0ABQ5JKK2_9LACO</name>
<comment type="caution">
    <text evidence="6">The sequence shown here is derived from an EMBL/GenBank/DDBJ whole genome shotgun (WGS) entry which is preliminary data.</text>
</comment>
<keyword evidence="2" id="KW-0472">Membrane</keyword>
<organism evidence="6 7">
    <name type="scientific">Ligilactobacillus pabuli</name>
    <dbReference type="NCBI Taxonomy" id="2886039"/>
    <lineage>
        <taxon>Bacteria</taxon>
        <taxon>Bacillati</taxon>
        <taxon>Bacillota</taxon>
        <taxon>Bacilli</taxon>
        <taxon>Lactobacillales</taxon>
        <taxon>Lactobacillaceae</taxon>
        <taxon>Ligilactobacillus</taxon>
    </lineage>
</organism>
<feature type="transmembrane region" description="Helical" evidence="2">
    <location>
        <begin position="267"/>
        <end position="286"/>
    </location>
</feature>
<evidence type="ECO:0000256" key="3">
    <source>
        <dbReference type="SAM" id="SignalP"/>
    </source>
</evidence>
<evidence type="ECO:0000259" key="4">
    <source>
        <dbReference type="Pfam" id="PF09972"/>
    </source>
</evidence>
<evidence type="ECO:0000313" key="6">
    <source>
        <dbReference type="EMBL" id="GKS82456.1"/>
    </source>
</evidence>
<evidence type="ECO:0000256" key="1">
    <source>
        <dbReference type="SAM" id="MobiDB-lite"/>
    </source>
</evidence>
<dbReference type="Proteomes" id="UP001055149">
    <property type="component" value="Unassembled WGS sequence"/>
</dbReference>
<gene>
    <name evidence="6" type="ORF">LPAF129_21420</name>
</gene>
<feature type="region of interest" description="Disordered" evidence="1">
    <location>
        <begin position="562"/>
        <end position="584"/>
    </location>
</feature>
<evidence type="ECO:0000313" key="7">
    <source>
        <dbReference type="Proteomes" id="UP001055149"/>
    </source>
</evidence>
<dbReference type="RefSeq" id="WP_244057124.1">
    <property type="nucleotide sequence ID" value="NZ_BQXH01000038.1"/>
</dbReference>
<feature type="domain" description="DUF2207" evidence="4">
    <location>
        <begin position="37"/>
        <end position="215"/>
    </location>
</feature>
<keyword evidence="3" id="KW-0732">Signal</keyword>
<reference evidence="6" key="1">
    <citation type="journal article" date="2022" name="Int. J. Syst. Evol. Microbiol.">
        <title>A novel species of lactic acid bacteria, Ligilactobacillus pabuli sp. nov., isolated from alfalfa silage.</title>
        <authorList>
            <person name="Tohno M."/>
            <person name="Tanizawa Y."/>
            <person name="Sawada H."/>
            <person name="Sakamoto M."/>
            <person name="Ohkuma M."/>
            <person name="Kobayashi H."/>
        </authorList>
    </citation>
    <scope>NUCLEOTIDE SEQUENCE</scope>
    <source>
        <strain evidence="6">AF129</strain>
    </source>
</reference>
<feature type="domain" description="Predicted membrane protein YciQ-like C-terminal" evidence="5">
    <location>
        <begin position="468"/>
        <end position="524"/>
    </location>
</feature>
<dbReference type="InterPro" id="IPR018702">
    <property type="entry name" value="DUF2207"/>
</dbReference>
<dbReference type="Pfam" id="PF20990">
    <property type="entry name" value="DUF2207_C"/>
    <property type="match status" value="1"/>
</dbReference>
<proteinExistence type="predicted"/>
<keyword evidence="2" id="KW-1133">Transmembrane helix</keyword>
<keyword evidence="2" id="KW-0812">Transmembrane</keyword>
<protein>
    <recommendedName>
        <fullName evidence="8">DUF2207 domain-containing protein</fullName>
    </recommendedName>
</protein>
<dbReference type="EMBL" id="BQXH01000038">
    <property type="protein sequence ID" value="GKS82456.1"/>
    <property type="molecule type" value="Genomic_DNA"/>
</dbReference>
<accession>A0ABQ5JKK2</accession>